<dbReference type="AlphaFoldDB" id="A0A9D4AHR1"/>
<evidence type="ECO:0000313" key="2">
    <source>
        <dbReference type="EMBL" id="KAH1122927.1"/>
    </source>
</evidence>
<dbReference type="InterPro" id="IPR000477">
    <property type="entry name" value="RT_dom"/>
</dbReference>
<evidence type="ECO:0000313" key="3">
    <source>
        <dbReference type="Proteomes" id="UP000828251"/>
    </source>
</evidence>
<dbReference type="InterPro" id="IPR043502">
    <property type="entry name" value="DNA/RNA_pol_sf"/>
</dbReference>
<gene>
    <name evidence="2" type="ORF">J1N35_006087</name>
</gene>
<reference evidence="2 3" key="1">
    <citation type="journal article" date="2021" name="Plant Biotechnol. J.">
        <title>Multi-omics assisted identification of the key and species-specific regulatory components of drought-tolerant mechanisms in Gossypium stocksii.</title>
        <authorList>
            <person name="Yu D."/>
            <person name="Ke L."/>
            <person name="Zhang D."/>
            <person name="Wu Y."/>
            <person name="Sun Y."/>
            <person name="Mei J."/>
            <person name="Sun J."/>
            <person name="Sun Y."/>
        </authorList>
    </citation>
    <scope>NUCLEOTIDE SEQUENCE [LARGE SCALE GENOMIC DNA]</scope>
    <source>
        <strain evidence="3">cv. E1</strain>
        <tissue evidence="2">Leaf</tissue>
    </source>
</reference>
<proteinExistence type="predicted"/>
<dbReference type="EMBL" id="JAIQCV010000002">
    <property type="protein sequence ID" value="KAH1122927.1"/>
    <property type="molecule type" value="Genomic_DNA"/>
</dbReference>
<dbReference type="SUPFAM" id="SSF56672">
    <property type="entry name" value="DNA/RNA polymerases"/>
    <property type="match status" value="1"/>
</dbReference>
<feature type="domain" description="Reverse transcriptase" evidence="1">
    <location>
        <begin position="1"/>
        <end position="163"/>
    </location>
</feature>
<keyword evidence="3" id="KW-1185">Reference proteome</keyword>
<dbReference type="PANTHER" id="PTHR33116:SF86">
    <property type="entry name" value="REVERSE TRANSCRIPTASE DOMAIN-CONTAINING PROTEIN"/>
    <property type="match status" value="1"/>
</dbReference>
<dbReference type="PROSITE" id="PS50878">
    <property type="entry name" value="RT_POL"/>
    <property type="match status" value="1"/>
</dbReference>
<accession>A0A9D4AHR1</accession>
<protein>
    <recommendedName>
        <fullName evidence="1">Reverse transcriptase domain-containing protein</fullName>
    </recommendedName>
</protein>
<sequence length="254" mass="29022">MSKMSFDEAWIQLIMRCISTVSYSVVLNGISREVFSPKRGLRQGNPLSPFLFLICSEGLFTFLKIAREKGTLRGVKASKRSPQITHLRFADDCILFGEATDRGVGIFEKILKEYEVCSGQCVNYGKSTIFFSSNTTDSARLVISNRLGVKWTNNSEKYLGLPNMLGKKRMLAFQHLKDRIKMKIDGWSTRLLSQRGKEVFIKAVLQAIPVYTMGYFLLPKSVCVEMEQIIAKFWWQKGYEKRGYTGVHGMFYVT</sequence>
<name>A0A9D4AHR1_9ROSI</name>
<dbReference type="Proteomes" id="UP000828251">
    <property type="component" value="Unassembled WGS sequence"/>
</dbReference>
<evidence type="ECO:0000259" key="1">
    <source>
        <dbReference type="PROSITE" id="PS50878"/>
    </source>
</evidence>
<dbReference type="PANTHER" id="PTHR33116">
    <property type="entry name" value="REVERSE TRANSCRIPTASE ZINC-BINDING DOMAIN-CONTAINING PROTEIN-RELATED-RELATED"/>
    <property type="match status" value="1"/>
</dbReference>
<comment type="caution">
    <text evidence="2">The sequence shown here is derived from an EMBL/GenBank/DDBJ whole genome shotgun (WGS) entry which is preliminary data.</text>
</comment>
<organism evidence="2 3">
    <name type="scientific">Gossypium stocksii</name>
    <dbReference type="NCBI Taxonomy" id="47602"/>
    <lineage>
        <taxon>Eukaryota</taxon>
        <taxon>Viridiplantae</taxon>
        <taxon>Streptophyta</taxon>
        <taxon>Embryophyta</taxon>
        <taxon>Tracheophyta</taxon>
        <taxon>Spermatophyta</taxon>
        <taxon>Magnoliopsida</taxon>
        <taxon>eudicotyledons</taxon>
        <taxon>Gunneridae</taxon>
        <taxon>Pentapetalae</taxon>
        <taxon>rosids</taxon>
        <taxon>malvids</taxon>
        <taxon>Malvales</taxon>
        <taxon>Malvaceae</taxon>
        <taxon>Malvoideae</taxon>
        <taxon>Gossypium</taxon>
    </lineage>
</organism>
<dbReference type="OrthoDB" id="1936608at2759"/>
<dbReference type="Pfam" id="PF00078">
    <property type="entry name" value="RVT_1"/>
    <property type="match status" value="1"/>
</dbReference>